<accession>A0A6G1BZF0</accession>
<dbReference type="EMBL" id="SPHZ02000011">
    <property type="protein sequence ID" value="KAF0893528.1"/>
    <property type="molecule type" value="Genomic_DNA"/>
</dbReference>
<comment type="caution">
    <text evidence="2">The sequence shown here is derived from an EMBL/GenBank/DDBJ whole genome shotgun (WGS) entry which is preliminary data.</text>
</comment>
<evidence type="ECO:0000313" key="2">
    <source>
        <dbReference type="EMBL" id="KAF0893528.1"/>
    </source>
</evidence>
<sequence length="87" mass="9553">MASPQDQQVPQQSTTITVGQPSSSTPPAIAPNDPSSISSTSVPPAKPKLPFLERFQKSSEDKQFAKFLEMMKDVRVTIPILVLSYMF</sequence>
<protein>
    <submittedName>
        <fullName evidence="2">Uncharacterized protein</fullName>
    </submittedName>
</protein>
<reference evidence="2 3" key="1">
    <citation type="submission" date="2019-11" db="EMBL/GenBank/DDBJ databases">
        <title>Whole genome sequence of Oryza granulata.</title>
        <authorList>
            <person name="Li W."/>
        </authorList>
    </citation>
    <scope>NUCLEOTIDE SEQUENCE [LARGE SCALE GENOMIC DNA]</scope>
    <source>
        <strain evidence="3">cv. Menghai</strain>
        <tissue evidence="2">Leaf</tissue>
    </source>
</reference>
<evidence type="ECO:0000256" key="1">
    <source>
        <dbReference type="SAM" id="MobiDB-lite"/>
    </source>
</evidence>
<keyword evidence="3" id="KW-1185">Reference proteome</keyword>
<evidence type="ECO:0000313" key="3">
    <source>
        <dbReference type="Proteomes" id="UP000479710"/>
    </source>
</evidence>
<organism evidence="2 3">
    <name type="scientific">Oryza meyeriana var. granulata</name>
    <dbReference type="NCBI Taxonomy" id="110450"/>
    <lineage>
        <taxon>Eukaryota</taxon>
        <taxon>Viridiplantae</taxon>
        <taxon>Streptophyta</taxon>
        <taxon>Embryophyta</taxon>
        <taxon>Tracheophyta</taxon>
        <taxon>Spermatophyta</taxon>
        <taxon>Magnoliopsida</taxon>
        <taxon>Liliopsida</taxon>
        <taxon>Poales</taxon>
        <taxon>Poaceae</taxon>
        <taxon>BOP clade</taxon>
        <taxon>Oryzoideae</taxon>
        <taxon>Oryzeae</taxon>
        <taxon>Oryzinae</taxon>
        <taxon>Oryza</taxon>
        <taxon>Oryza meyeriana</taxon>
    </lineage>
</organism>
<dbReference type="Proteomes" id="UP000479710">
    <property type="component" value="Unassembled WGS sequence"/>
</dbReference>
<feature type="compositionally biased region" description="Polar residues" evidence="1">
    <location>
        <begin position="33"/>
        <end position="42"/>
    </location>
</feature>
<dbReference type="AlphaFoldDB" id="A0A6G1BZF0"/>
<gene>
    <name evidence="2" type="ORF">E2562_026665</name>
</gene>
<proteinExistence type="predicted"/>
<feature type="compositionally biased region" description="Polar residues" evidence="1">
    <location>
        <begin position="1"/>
        <end position="26"/>
    </location>
</feature>
<feature type="region of interest" description="Disordered" evidence="1">
    <location>
        <begin position="1"/>
        <end position="54"/>
    </location>
</feature>
<name>A0A6G1BZF0_9ORYZ</name>
<dbReference type="OrthoDB" id="691543at2759"/>